<organism evidence="1 2">
    <name type="scientific">Cherax quadricarinatus</name>
    <name type="common">Australian red claw crayfish</name>
    <dbReference type="NCBI Taxonomy" id="27406"/>
    <lineage>
        <taxon>Eukaryota</taxon>
        <taxon>Metazoa</taxon>
        <taxon>Ecdysozoa</taxon>
        <taxon>Arthropoda</taxon>
        <taxon>Crustacea</taxon>
        <taxon>Multicrustacea</taxon>
        <taxon>Malacostraca</taxon>
        <taxon>Eumalacostraca</taxon>
        <taxon>Eucarida</taxon>
        <taxon>Decapoda</taxon>
        <taxon>Pleocyemata</taxon>
        <taxon>Astacidea</taxon>
        <taxon>Parastacoidea</taxon>
        <taxon>Parastacidae</taxon>
        <taxon>Cherax</taxon>
    </lineage>
</organism>
<sequence length="105" mass="11624">KLQILKTMYLVDVVCCTPPYIFNKILNIFQMPLTCPPYQKALNPQGSVLEGQVWSCSDALAAEPQFMNFVLLLFLAIVKNAFPTSGTHCCITFVGLVESIVILVV</sequence>
<dbReference type="EMBL" id="JARKIK010000077">
    <property type="protein sequence ID" value="KAK8727041.1"/>
    <property type="molecule type" value="Genomic_DNA"/>
</dbReference>
<keyword evidence="2" id="KW-1185">Reference proteome</keyword>
<evidence type="ECO:0000313" key="1">
    <source>
        <dbReference type="EMBL" id="KAK8727041.1"/>
    </source>
</evidence>
<reference evidence="1 2" key="1">
    <citation type="journal article" date="2024" name="BMC Genomics">
        <title>Genome assembly of redclaw crayfish (Cherax quadricarinatus) provides insights into its immune adaptation and hypoxia tolerance.</title>
        <authorList>
            <person name="Liu Z."/>
            <person name="Zheng J."/>
            <person name="Li H."/>
            <person name="Fang K."/>
            <person name="Wang S."/>
            <person name="He J."/>
            <person name="Zhou D."/>
            <person name="Weng S."/>
            <person name="Chi M."/>
            <person name="Gu Z."/>
            <person name="He J."/>
            <person name="Li F."/>
            <person name="Wang M."/>
        </authorList>
    </citation>
    <scope>NUCLEOTIDE SEQUENCE [LARGE SCALE GENOMIC DNA]</scope>
    <source>
        <strain evidence="1">ZL_2023a</strain>
    </source>
</reference>
<dbReference type="Proteomes" id="UP001445076">
    <property type="component" value="Unassembled WGS sequence"/>
</dbReference>
<name>A0AAW0WIY5_CHEQU</name>
<dbReference type="AlphaFoldDB" id="A0AAW0WIY5"/>
<accession>A0AAW0WIY5</accession>
<feature type="non-terminal residue" evidence="1">
    <location>
        <position position="1"/>
    </location>
</feature>
<gene>
    <name evidence="1" type="ORF">OTU49_009899</name>
</gene>
<evidence type="ECO:0000313" key="2">
    <source>
        <dbReference type="Proteomes" id="UP001445076"/>
    </source>
</evidence>
<protein>
    <submittedName>
        <fullName evidence="1">Uncharacterized protein</fullName>
    </submittedName>
</protein>
<comment type="caution">
    <text evidence="1">The sequence shown here is derived from an EMBL/GenBank/DDBJ whole genome shotgun (WGS) entry which is preliminary data.</text>
</comment>
<proteinExistence type="predicted"/>